<keyword evidence="3" id="KW-1185">Reference proteome</keyword>
<organism evidence="2 3">
    <name type="scientific">Kingella potus</name>
    <dbReference type="NCBI Taxonomy" id="265175"/>
    <lineage>
        <taxon>Bacteria</taxon>
        <taxon>Pseudomonadati</taxon>
        <taxon>Pseudomonadota</taxon>
        <taxon>Betaproteobacteria</taxon>
        <taxon>Neisseriales</taxon>
        <taxon>Neisseriaceae</taxon>
        <taxon>Kingella</taxon>
    </lineage>
</organism>
<proteinExistence type="predicted"/>
<name>A0A377QYU8_9NEIS</name>
<reference evidence="2 3" key="1">
    <citation type="submission" date="2018-06" db="EMBL/GenBank/DDBJ databases">
        <authorList>
            <consortium name="Pathogen Informatics"/>
            <person name="Doyle S."/>
        </authorList>
    </citation>
    <scope>NUCLEOTIDE SEQUENCE [LARGE SCALE GENOMIC DNA]</scope>
    <source>
        <strain evidence="2 3">NCTC13336</strain>
    </source>
</reference>
<sequence length="226" mass="24961">MAVIAQIRQIRIGQPEHFARGQKSAINKQPVCGKTAVTPTGLAGDGVGDPRFHGGADKAVHVYALHHYDAWRRELPDAANMRAGGFGENFCIEGADENSVCIGDEWQIGTARFAVSQGRQPCWKLNERFSVADMSLRVQQSLRCGWYLRVLAAGEVEAGGDVRLLARPFPEWSVARVLALIARGCCAADEMREVLRLPLPESWANLFARRLETGVCEDWDRRLFGG</sequence>
<evidence type="ECO:0000313" key="3">
    <source>
        <dbReference type="Proteomes" id="UP000254293"/>
    </source>
</evidence>
<evidence type="ECO:0000259" key="1">
    <source>
        <dbReference type="PROSITE" id="PS51340"/>
    </source>
</evidence>
<dbReference type="RefSeq" id="WP_115307265.1">
    <property type="nucleotide sequence ID" value="NZ_CP091516.1"/>
</dbReference>
<dbReference type="AlphaFoldDB" id="A0A377QYU8"/>
<dbReference type="InterPro" id="IPR005302">
    <property type="entry name" value="MoCF_Sase_C"/>
</dbReference>
<protein>
    <submittedName>
        <fullName evidence="2">6-N-hydroxylaminopurine resistance protein</fullName>
    </submittedName>
</protein>
<dbReference type="Pfam" id="PF03475">
    <property type="entry name" value="YiiM_3-alpha"/>
    <property type="match status" value="1"/>
</dbReference>
<dbReference type="InterPro" id="IPR005163">
    <property type="entry name" value="Tri_helical_YiiM-like"/>
</dbReference>
<dbReference type="GO" id="GO:0003824">
    <property type="term" value="F:catalytic activity"/>
    <property type="evidence" value="ECO:0007669"/>
    <property type="project" value="InterPro"/>
</dbReference>
<feature type="domain" description="MOSC" evidence="1">
    <location>
        <begin position="29"/>
        <end position="165"/>
    </location>
</feature>
<dbReference type="InterPro" id="IPR052353">
    <property type="entry name" value="Benzoxazolinone_Detox_Enz"/>
</dbReference>
<dbReference type="Proteomes" id="UP000254293">
    <property type="component" value="Unassembled WGS sequence"/>
</dbReference>
<dbReference type="GO" id="GO:0030170">
    <property type="term" value="F:pyridoxal phosphate binding"/>
    <property type="evidence" value="ECO:0007669"/>
    <property type="project" value="InterPro"/>
</dbReference>
<dbReference type="OrthoDB" id="9786134at2"/>
<dbReference type="EMBL" id="UGJJ01000001">
    <property type="protein sequence ID" value="STQ99920.1"/>
    <property type="molecule type" value="Genomic_DNA"/>
</dbReference>
<accession>A0A377QYU8</accession>
<dbReference type="PANTHER" id="PTHR30212:SF2">
    <property type="entry name" value="PROTEIN YIIM"/>
    <property type="match status" value="1"/>
</dbReference>
<dbReference type="PANTHER" id="PTHR30212">
    <property type="entry name" value="PROTEIN YIIM"/>
    <property type="match status" value="1"/>
</dbReference>
<dbReference type="Pfam" id="PF03473">
    <property type="entry name" value="MOSC"/>
    <property type="match status" value="1"/>
</dbReference>
<dbReference type="SUPFAM" id="SSF50800">
    <property type="entry name" value="PK beta-barrel domain-like"/>
    <property type="match status" value="1"/>
</dbReference>
<dbReference type="PROSITE" id="PS51340">
    <property type="entry name" value="MOSC"/>
    <property type="match status" value="1"/>
</dbReference>
<evidence type="ECO:0000313" key="2">
    <source>
        <dbReference type="EMBL" id="STQ99920.1"/>
    </source>
</evidence>
<dbReference type="Gene3D" id="2.40.33.20">
    <property type="entry name" value="PK beta-barrel domain-like"/>
    <property type="match status" value="1"/>
</dbReference>
<dbReference type="GO" id="GO:0030151">
    <property type="term" value="F:molybdenum ion binding"/>
    <property type="evidence" value="ECO:0007669"/>
    <property type="project" value="InterPro"/>
</dbReference>
<gene>
    <name evidence="2" type="primary">yiiM</name>
    <name evidence="2" type="ORF">NCTC13336_00107</name>
</gene>
<dbReference type="InterPro" id="IPR011037">
    <property type="entry name" value="Pyrv_Knase-like_insert_dom_sf"/>
</dbReference>